<sequence length="128" mass="14943">MKYETINQESIAKLMELFYDKIRKDKDLGPIFNNAIGTSDEAWKEHKAKIGNFWAGMLLGEGDYIGQPLKKHLDLPPFPQEFFGIWLGLFEESLDKIYNNEEMKNVILQRAQMIASHFQNMLYRFGGH</sequence>
<evidence type="ECO:0000313" key="6">
    <source>
        <dbReference type="EMBL" id="EAK1509257.1"/>
    </source>
</evidence>
<dbReference type="Proteomes" id="UP000411403">
    <property type="component" value="Unassembled WGS sequence"/>
</dbReference>
<dbReference type="Proteomes" id="UP000365807">
    <property type="component" value="Unassembled WGS sequence"/>
</dbReference>
<evidence type="ECO:0000313" key="11">
    <source>
        <dbReference type="Proteomes" id="UP000352088"/>
    </source>
</evidence>
<evidence type="ECO:0000313" key="12">
    <source>
        <dbReference type="Proteomes" id="UP000361993"/>
    </source>
</evidence>
<dbReference type="Pfam" id="PF01152">
    <property type="entry name" value="Bac_globin"/>
    <property type="match status" value="1"/>
</dbReference>
<evidence type="ECO:0000313" key="13">
    <source>
        <dbReference type="Proteomes" id="UP000365807"/>
    </source>
</evidence>
<evidence type="ECO:0000256" key="4">
    <source>
        <dbReference type="ARBA" id="ARBA00023004"/>
    </source>
</evidence>
<dbReference type="GO" id="GO:0020037">
    <property type="term" value="F:heme binding"/>
    <property type="evidence" value="ECO:0007669"/>
    <property type="project" value="InterPro"/>
</dbReference>
<accession>A0A0Q2M3M7</accession>
<dbReference type="RefSeq" id="WP_002780786.1">
    <property type="nucleotide sequence ID" value="NZ_AANHVQ020000007.1"/>
</dbReference>
<dbReference type="SUPFAM" id="SSF46458">
    <property type="entry name" value="Globin-like"/>
    <property type="match status" value="1"/>
</dbReference>
<gene>
    <name evidence="5" type="primary">ctb</name>
    <name evidence="8" type="ORF">B9Q54_00960</name>
    <name evidence="5" type="ORF">BU953_04715</name>
    <name evidence="7" type="ORF">C6T04_05750</name>
    <name evidence="6" type="ORF">CJD00_03035</name>
    <name evidence="9" type="ORF">DSX26_03180</name>
    <name evidence="10" type="ORF">DYU70_03375</name>
</gene>
<dbReference type="Gene3D" id="1.10.490.10">
    <property type="entry name" value="Globins"/>
    <property type="match status" value="1"/>
</dbReference>
<dbReference type="InterPro" id="IPR001486">
    <property type="entry name" value="Hemoglobin_trunc"/>
</dbReference>
<dbReference type="STRING" id="195.ATE51_03284"/>
<dbReference type="EMBL" id="AACDUL010000004">
    <property type="protein sequence ID" value="EAK1509257.1"/>
    <property type="molecule type" value="Genomic_DNA"/>
</dbReference>
<dbReference type="EMBL" id="AACQHW010000002">
    <property type="protein sequence ID" value="EAL6850467.1"/>
    <property type="molecule type" value="Genomic_DNA"/>
</dbReference>
<keyword evidence="1" id="KW-0813">Transport</keyword>
<evidence type="ECO:0000256" key="3">
    <source>
        <dbReference type="ARBA" id="ARBA00022723"/>
    </source>
</evidence>
<protein>
    <submittedName>
        <fullName evidence="5">Truncated hemoglobin Ctb</fullName>
    </submittedName>
</protein>
<reference evidence="9 11" key="2">
    <citation type="submission" date="2018-07" db="EMBL/GenBank/DDBJ databases">
        <authorList>
            <consortium name="NARMS: The National Antimicrobial Resistance Monitoring System"/>
        </authorList>
    </citation>
    <scope>NUCLEOTIDE SEQUENCE [LARGE SCALE GENOMIC DNA]</scope>
    <source>
        <strain evidence="10 15">CVM N17C171</strain>
        <strain evidence="9 11">CVM N17C548</strain>
        <strain evidence="7 13">FSIS11807978</strain>
        <strain evidence="5 16">FSIS1609200</strain>
        <strain evidence="8 14">FSIS1711007</strain>
    </source>
</reference>
<evidence type="ECO:0000256" key="2">
    <source>
        <dbReference type="ARBA" id="ARBA00022617"/>
    </source>
</evidence>
<organism evidence="9 11">
    <name type="scientific">Campylobacter coli</name>
    <dbReference type="NCBI Taxonomy" id="195"/>
    <lineage>
        <taxon>Bacteria</taxon>
        <taxon>Pseudomonadati</taxon>
        <taxon>Campylobacterota</taxon>
        <taxon>Epsilonproteobacteria</taxon>
        <taxon>Campylobacterales</taxon>
        <taxon>Campylobacteraceae</taxon>
        <taxon>Campylobacter</taxon>
    </lineage>
</organism>
<dbReference type="InterPro" id="IPR009050">
    <property type="entry name" value="Globin-like_sf"/>
</dbReference>
<dbReference type="eggNOG" id="COG2346">
    <property type="taxonomic scope" value="Bacteria"/>
</dbReference>
<dbReference type="Proteomes" id="UP000557830">
    <property type="component" value="Unassembled WGS sequence"/>
</dbReference>
<evidence type="ECO:0000313" key="8">
    <source>
        <dbReference type="EMBL" id="EAK5102850.1"/>
    </source>
</evidence>
<evidence type="ECO:0000256" key="1">
    <source>
        <dbReference type="ARBA" id="ARBA00022448"/>
    </source>
</evidence>
<name>A0A0Q2M3M7_CAMCO</name>
<dbReference type="InterPro" id="IPR012292">
    <property type="entry name" value="Globin/Proto"/>
</dbReference>
<evidence type="ECO:0000313" key="14">
    <source>
        <dbReference type="Proteomes" id="UP000409545"/>
    </source>
</evidence>
<dbReference type="Proteomes" id="UP000409545">
    <property type="component" value="Unassembled WGS sequence"/>
</dbReference>
<dbReference type="GeneID" id="66544531"/>
<dbReference type="AlphaFoldDB" id="A0A0Q2M3M7"/>
<proteinExistence type="predicted"/>
<keyword evidence="3" id="KW-0479">Metal-binding</keyword>
<dbReference type="GO" id="GO:0019825">
    <property type="term" value="F:oxygen binding"/>
    <property type="evidence" value="ECO:0007669"/>
    <property type="project" value="InterPro"/>
</dbReference>
<comment type="caution">
    <text evidence="9">The sequence shown here is derived from an EMBL/GenBank/DDBJ whole genome shotgun (WGS) entry which is preliminary data.</text>
</comment>
<dbReference type="EMBL" id="AACGFG010000007">
    <property type="protein sequence ID" value="EAK4358417.1"/>
    <property type="molecule type" value="Genomic_DNA"/>
</dbReference>
<dbReference type="Proteomes" id="UP000352088">
    <property type="component" value="Unassembled WGS sequence"/>
</dbReference>
<evidence type="ECO:0000313" key="7">
    <source>
        <dbReference type="EMBL" id="EAK4358417.1"/>
    </source>
</evidence>
<evidence type="ECO:0000313" key="15">
    <source>
        <dbReference type="Proteomes" id="UP000411403"/>
    </source>
</evidence>
<dbReference type="EMBL" id="AACSIE010000002">
    <property type="protein sequence ID" value="EAL9204200.1"/>
    <property type="molecule type" value="Genomic_DNA"/>
</dbReference>
<dbReference type="KEGG" id="ccof:VC76_02430"/>
<keyword evidence="4" id="KW-0408">Iron</keyword>
<dbReference type="EMBL" id="AACGUZ010000001">
    <property type="protein sequence ID" value="EAK5102850.1"/>
    <property type="molecule type" value="Genomic_DNA"/>
</dbReference>
<evidence type="ECO:0000313" key="10">
    <source>
        <dbReference type="EMBL" id="EAL9204200.1"/>
    </source>
</evidence>
<evidence type="ECO:0000313" key="5">
    <source>
        <dbReference type="EMBL" id="EAJ1076913.1"/>
    </source>
</evidence>
<dbReference type="EMBL" id="AABUYW010000007">
    <property type="protein sequence ID" value="EAJ1076913.1"/>
    <property type="molecule type" value="Genomic_DNA"/>
</dbReference>
<dbReference type="OrthoDB" id="25954at2"/>
<evidence type="ECO:0000313" key="16">
    <source>
        <dbReference type="Proteomes" id="UP000557830"/>
    </source>
</evidence>
<dbReference type="KEGG" id="ccoo:ATE51_03284"/>
<reference evidence="6 12" key="1">
    <citation type="submission" date="2018-05" db="EMBL/GenBank/DDBJ databases">
        <authorList>
            <consortium name="GenomeTrakr network: Whole genome sequencing for foodborne pathogen traceback"/>
        </authorList>
    </citation>
    <scope>NUCLEOTIDE SEQUENCE [LARGE SCALE GENOMIC DNA]</scope>
    <source>
        <strain evidence="6 12">NC_C6016</strain>
    </source>
</reference>
<dbReference type="GO" id="GO:0046872">
    <property type="term" value="F:metal ion binding"/>
    <property type="evidence" value="ECO:0007669"/>
    <property type="project" value="UniProtKB-KW"/>
</dbReference>
<keyword evidence="2" id="KW-0349">Heme</keyword>
<dbReference type="Proteomes" id="UP000361993">
    <property type="component" value="Unassembled WGS sequence"/>
</dbReference>
<evidence type="ECO:0000313" key="9">
    <source>
        <dbReference type="EMBL" id="EAL6850467.1"/>
    </source>
</evidence>